<keyword evidence="3" id="KW-1185">Reference proteome</keyword>
<dbReference type="Pfam" id="PF13372">
    <property type="entry name" value="Alginate_exp"/>
    <property type="match status" value="1"/>
</dbReference>
<dbReference type="Gene3D" id="2.40.160.100">
    <property type="match status" value="1"/>
</dbReference>
<gene>
    <name evidence="2" type="ORF">VZ94_04960</name>
</gene>
<comment type="caution">
    <text evidence="2">The sequence shown here is derived from an EMBL/GenBank/DDBJ whole genome shotgun (WGS) entry which is preliminary data.</text>
</comment>
<dbReference type="Proteomes" id="UP000033684">
    <property type="component" value="Unassembled WGS sequence"/>
</dbReference>
<evidence type="ECO:0000259" key="1">
    <source>
        <dbReference type="Pfam" id="PF13372"/>
    </source>
</evidence>
<evidence type="ECO:0000313" key="3">
    <source>
        <dbReference type="Proteomes" id="UP000033684"/>
    </source>
</evidence>
<dbReference type="PATRIC" id="fig|1632867.3.peg.4300"/>
<dbReference type="AlphaFoldDB" id="A0A0F3IL11"/>
<accession>A0A0F3IL11</accession>
<dbReference type="InterPro" id="IPR053728">
    <property type="entry name" value="Alginate_Permeability_Chnl"/>
</dbReference>
<proteinExistence type="predicted"/>
<protein>
    <recommendedName>
        <fullName evidence="1">Alginate export domain-containing protein</fullName>
    </recommendedName>
</protein>
<dbReference type="EMBL" id="LAJX01000040">
    <property type="protein sequence ID" value="KJV07430.1"/>
    <property type="molecule type" value="Genomic_DNA"/>
</dbReference>
<dbReference type="InterPro" id="IPR025388">
    <property type="entry name" value="Alginate_export_dom"/>
</dbReference>
<evidence type="ECO:0000313" key="2">
    <source>
        <dbReference type="EMBL" id="KJV07430.1"/>
    </source>
</evidence>
<sequence length="472" mass="55168">MEARKKELAKEEYVKKYGYYLEAGSYGTKRLTTPPPYIRNLSKTGIEEFKDVTWLDVGLNFRFRYEYRDGDIRRSTALVDNPLLFKTRAYLGVKEIFDPFRFAVELQDSRRYNSHFPTDVRDVNEFEIIAGYGELYFKDALGTDDLGNARPFSFKMGRFNFEFLDRRLIGNNEWRNTTNTFQGFQAMLGQDKNDWQVDLLALQPLERLKYDFDEVVDEQWLSAVMGHWRKWSEIITLEPYYLQLKQTASANNNFLDREIHAVALRGYGWVGESGVNYDFNGIYQFGTSGTQNQDAYGFTAEIGYTFSHPWKPRFSASYGYASGDKDPNDKHNERFERFFGFARPWSADDYVVFENIIAPKIRLELEPSKNFRLDTGYSFFWLASDTDRFNNLNTVPDPTGLNRDKTGKSGDFIGHSFDIRARYKIDPRVETILGYSHFTTGEFVRNIQNKSQGHHTDDTNFFYVEVNINAFQ</sequence>
<organism evidence="2 3">
    <name type="scientific">Methylocucumis oryzae</name>
    <dbReference type="NCBI Taxonomy" id="1632867"/>
    <lineage>
        <taxon>Bacteria</taxon>
        <taxon>Pseudomonadati</taxon>
        <taxon>Pseudomonadota</taxon>
        <taxon>Gammaproteobacteria</taxon>
        <taxon>Methylococcales</taxon>
        <taxon>Methylococcaceae</taxon>
        <taxon>Methylocucumis</taxon>
    </lineage>
</organism>
<reference evidence="3" key="1">
    <citation type="submission" date="2015-03" db="EMBL/GenBank/DDBJ databases">
        <title>Draft genome sequence of a novel methanotroph (Sn10-6) isolated from flooded ricefield rhizosphere in India.</title>
        <authorList>
            <person name="Pandit P.S."/>
            <person name="Pore S.D."/>
            <person name="Arora P."/>
            <person name="Kapse N.G."/>
            <person name="Dhakephalkar P.K."/>
            <person name="Rahalkar M.C."/>
        </authorList>
    </citation>
    <scope>NUCLEOTIDE SEQUENCE [LARGE SCALE GENOMIC DNA]</scope>
    <source>
        <strain evidence="3">Sn10-6</strain>
    </source>
</reference>
<name>A0A0F3IL11_9GAMM</name>
<reference evidence="2 3" key="2">
    <citation type="journal article" date="2016" name="Microb. Ecol.">
        <title>Genome Characteristics of a Novel Type I Methanotroph (Sn10-6) Isolated from a Flooded Indian Rice Field.</title>
        <authorList>
            <person name="Rahalkar M.C."/>
            <person name="Pandit P.S."/>
            <person name="Dhakephalkar P.K."/>
            <person name="Pore S."/>
            <person name="Arora P."/>
            <person name="Kapse N."/>
        </authorList>
    </citation>
    <scope>NUCLEOTIDE SEQUENCE [LARGE SCALE GENOMIC DNA]</scope>
    <source>
        <strain evidence="2 3">Sn10-6</strain>
    </source>
</reference>
<feature type="domain" description="Alginate export" evidence="1">
    <location>
        <begin position="54"/>
        <end position="451"/>
    </location>
</feature>